<feature type="transmembrane region" description="Helical" evidence="9">
    <location>
        <begin position="177"/>
        <end position="196"/>
    </location>
</feature>
<dbReference type="GO" id="GO:0005524">
    <property type="term" value="F:ATP binding"/>
    <property type="evidence" value="ECO:0007669"/>
    <property type="project" value="UniProtKB-KW"/>
</dbReference>
<evidence type="ECO:0000259" key="10">
    <source>
        <dbReference type="PROSITE" id="PS50109"/>
    </source>
</evidence>
<keyword evidence="7" id="KW-0067">ATP-binding</keyword>
<dbReference type="Pfam" id="PF13426">
    <property type="entry name" value="PAS_9"/>
    <property type="match status" value="2"/>
</dbReference>
<dbReference type="EC" id="2.7.13.3" evidence="2"/>
<evidence type="ECO:0000259" key="12">
    <source>
        <dbReference type="PROSITE" id="PS50113"/>
    </source>
</evidence>
<dbReference type="Pfam" id="PF00989">
    <property type="entry name" value="PAS"/>
    <property type="match status" value="1"/>
</dbReference>
<feature type="transmembrane region" description="Helical" evidence="9">
    <location>
        <begin position="149"/>
        <end position="171"/>
    </location>
</feature>
<evidence type="ECO:0000256" key="9">
    <source>
        <dbReference type="SAM" id="Phobius"/>
    </source>
</evidence>
<dbReference type="InterPro" id="IPR050736">
    <property type="entry name" value="Sensor_HK_Regulatory"/>
</dbReference>
<dbReference type="GO" id="GO:0000155">
    <property type="term" value="F:phosphorelay sensor kinase activity"/>
    <property type="evidence" value="ECO:0007669"/>
    <property type="project" value="InterPro"/>
</dbReference>
<dbReference type="SMART" id="SM00091">
    <property type="entry name" value="PAS"/>
    <property type="match status" value="2"/>
</dbReference>
<keyword evidence="9" id="KW-0472">Membrane</keyword>
<proteinExistence type="predicted"/>
<dbReference type="InterPro" id="IPR001610">
    <property type="entry name" value="PAC"/>
</dbReference>
<dbReference type="Gene3D" id="3.30.450.20">
    <property type="entry name" value="PAS domain"/>
    <property type="match status" value="3"/>
</dbReference>
<evidence type="ECO:0000256" key="8">
    <source>
        <dbReference type="ARBA" id="ARBA00023012"/>
    </source>
</evidence>
<evidence type="ECO:0000256" key="3">
    <source>
        <dbReference type="ARBA" id="ARBA00022553"/>
    </source>
</evidence>
<keyword evidence="6" id="KW-0418">Kinase</keyword>
<dbReference type="SMART" id="SM00388">
    <property type="entry name" value="HisKA"/>
    <property type="match status" value="1"/>
</dbReference>
<dbReference type="PANTHER" id="PTHR43711:SF26">
    <property type="entry name" value="SENSOR HISTIDINE KINASE RCSC"/>
    <property type="match status" value="1"/>
</dbReference>
<feature type="transmembrane region" description="Helical" evidence="9">
    <location>
        <begin position="21"/>
        <end position="40"/>
    </location>
</feature>
<dbReference type="InterPro" id="IPR036097">
    <property type="entry name" value="HisK_dim/P_sf"/>
</dbReference>
<dbReference type="InterPro" id="IPR005467">
    <property type="entry name" value="His_kinase_dom"/>
</dbReference>
<dbReference type="InterPro" id="IPR035965">
    <property type="entry name" value="PAS-like_dom_sf"/>
</dbReference>
<dbReference type="FunFam" id="3.30.565.10:FF:000037">
    <property type="entry name" value="Hybrid sensor histidine kinase/response regulator"/>
    <property type="match status" value="1"/>
</dbReference>
<evidence type="ECO:0000256" key="1">
    <source>
        <dbReference type="ARBA" id="ARBA00000085"/>
    </source>
</evidence>
<dbReference type="NCBIfam" id="TIGR00229">
    <property type="entry name" value="sensory_box"/>
    <property type="match status" value="1"/>
</dbReference>
<dbReference type="InterPro" id="IPR013767">
    <property type="entry name" value="PAS_fold"/>
</dbReference>
<dbReference type="InterPro" id="IPR036890">
    <property type="entry name" value="HATPase_C_sf"/>
</dbReference>
<keyword evidence="9" id="KW-0812">Transmembrane</keyword>
<organism evidence="13 14">
    <name type="scientific">Clostridium frigidicarnis</name>
    <dbReference type="NCBI Taxonomy" id="84698"/>
    <lineage>
        <taxon>Bacteria</taxon>
        <taxon>Bacillati</taxon>
        <taxon>Bacillota</taxon>
        <taxon>Clostridia</taxon>
        <taxon>Eubacteriales</taxon>
        <taxon>Clostridiaceae</taxon>
        <taxon>Clostridium</taxon>
    </lineage>
</organism>
<reference evidence="13 14" key="1">
    <citation type="submission" date="2016-10" db="EMBL/GenBank/DDBJ databases">
        <authorList>
            <person name="de Groot N.N."/>
        </authorList>
    </citation>
    <scope>NUCLEOTIDE SEQUENCE [LARGE SCALE GENOMIC DNA]</scope>
    <source>
        <strain evidence="13 14">DSM 12271</strain>
    </source>
</reference>
<dbReference type="InterPro" id="IPR003661">
    <property type="entry name" value="HisK_dim/P_dom"/>
</dbReference>
<dbReference type="InterPro" id="IPR004358">
    <property type="entry name" value="Sig_transdc_His_kin-like_C"/>
</dbReference>
<feature type="transmembrane region" description="Helical" evidence="9">
    <location>
        <begin position="52"/>
        <end position="72"/>
    </location>
</feature>
<dbReference type="SMART" id="SM00387">
    <property type="entry name" value="HATPase_c"/>
    <property type="match status" value="1"/>
</dbReference>
<feature type="domain" description="PAC" evidence="12">
    <location>
        <begin position="478"/>
        <end position="530"/>
    </location>
</feature>
<evidence type="ECO:0000256" key="6">
    <source>
        <dbReference type="ARBA" id="ARBA00022777"/>
    </source>
</evidence>
<dbReference type="CDD" id="cd00130">
    <property type="entry name" value="PAS"/>
    <property type="match status" value="1"/>
</dbReference>
<dbReference type="PROSITE" id="PS50109">
    <property type="entry name" value="HIS_KIN"/>
    <property type="match status" value="1"/>
</dbReference>
<dbReference type="CDD" id="cd16922">
    <property type="entry name" value="HATPase_EvgS-ArcB-TorS-like"/>
    <property type="match status" value="1"/>
</dbReference>
<sequence>MQKEINSSMVSNINFDKKIKKCSRIVFILLILSCIVSIALLKESLIIKRNFFWIKAANIGILINVLSIYIYLIKYNNLKSFLFFGVNGVVLLTQECVEIIVAEKLFSSFQGIKIYNKVYLLTRLIIFGYLFSVYIFKKFNYKYSVRQKATILILHFVGQALLGTFIAEILVYRLNRIHMQILIFLTLMYFIGYIYIYKLKYRESDDSFNCINEYGGVIIALSLLSYFIFKGNVTVITGICLLCGLFCYTLYFIGCLINLEAIKSNLYDFVSKSIKDLQVFKLYKSIVDLVPRGIVISNICGEVLYFNDVALEILQCRKNNLLNKNLFDILKEKTDDAMKIDNIIKKLETTSLWEGEISIYKKTNEKIIKCEVIKLIEFNGSKAIVSIIDDITYTKKKADKISKSEKKLRCITDSMSDFIINIDNEGNIRYISTSFCERFGMTYKKLRGTKIYDYIYEDELGKVKGFINRKLHDDNNESKIEYRLKVDENRYIWVESMMNSVRDEYGKAHGIVITSRDINERKYFENELIKSERKYKDFFNMVNIYIYVVDLKTLKIIDINDCMKNEFNLNKQITLQEIFEEGPLNLHTKCFEKICQEKCVLEFECTTSKLIGEEADLEVSLSPLYEDNKVVQIICSAKDISHRKKMLKLEERHVEDKRKLDYALECDRLKTEFLANISHELRTPINVIFAAIQMEEKRRENSKEDYKYIKLMKQNSYRLLRLINNLIDVTKIEAGYLPVHFAMADIIRVIEDITMSVVEYARNKNITVVFDTELEELFISIDLDKIERIIMNLLSNSIKFTPSGGFIYVYIRTNDNEVVISVRDTGRGIPQDKLDTIFDRFTQVDKSLTRDHEGSGIGLYLVKLLIDMHKGSIEVKSELDKGSEFLVRLPINMVEEEKKIVSKEVNSYVQKISIEFSDIYDIN</sequence>
<dbReference type="CDD" id="cd00082">
    <property type="entry name" value="HisKA"/>
    <property type="match status" value="1"/>
</dbReference>
<dbReference type="AlphaFoldDB" id="A0A1I1AIE4"/>
<dbReference type="SUPFAM" id="SSF55874">
    <property type="entry name" value="ATPase domain of HSP90 chaperone/DNA topoisomerase II/histidine kinase"/>
    <property type="match status" value="1"/>
</dbReference>
<dbReference type="PRINTS" id="PR00344">
    <property type="entry name" value="BCTRLSENSOR"/>
</dbReference>
<dbReference type="SMART" id="SM00086">
    <property type="entry name" value="PAC"/>
    <property type="match status" value="2"/>
</dbReference>
<dbReference type="Pfam" id="PF02518">
    <property type="entry name" value="HATPase_c"/>
    <property type="match status" value="1"/>
</dbReference>
<dbReference type="PROSITE" id="PS50113">
    <property type="entry name" value="PAC"/>
    <property type="match status" value="1"/>
</dbReference>
<protein>
    <recommendedName>
        <fullName evidence="2">histidine kinase</fullName>
        <ecNumber evidence="2">2.7.13.3</ecNumber>
    </recommendedName>
</protein>
<keyword evidence="4" id="KW-0808">Transferase</keyword>
<keyword evidence="8" id="KW-0902">Two-component regulatory system</keyword>
<dbReference type="InterPro" id="IPR003594">
    <property type="entry name" value="HATPase_dom"/>
</dbReference>
<keyword evidence="5" id="KW-0547">Nucleotide-binding</keyword>
<evidence type="ECO:0000259" key="11">
    <source>
        <dbReference type="PROSITE" id="PS50112"/>
    </source>
</evidence>
<feature type="domain" description="PAS" evidence="11">
    <location>
        <begin position="404"/>
        <end position="474"/>
    </location>
</feature>
<evidence type="ECO:0000313" key="13">
    <source>
        <dbReference type="EMBL" id="SFB36268.1"/>
    </source>
</evidence>
<comment type="catalytic activity">
    <reaction evidence="1">
        <text>ATP + protein L-histidine = ADP + protein N-phospho-L-histidine.</text>
        <dbReference type="EC" id="2.7.13.3"/>
    </reaction>
</comment>
<evidence type="ECO:0000256" key="5">
    <source>
        <dbReference type="ARBA" id="ARBA00022741"/>
    </source>
</evidence>
<dbReference type="GO" id="GO:0006355">
    <property type="term" value="P:regulation of DNA-templated transcription"/>
    <property type="evidence" value="ECO:0007669"/>
    <property type="project" value="InterPro"/>
</dbReference>
<name>A0A1I1AIE4_9CLOT</name>
<dbReference type="RefSeq" id="WP_090042665.1">
    <property type="nucleotide sequence ID" value="NZ_FOKI01000034.1"/>
</dbReference>
<dbReference type="InterPro" id="IPR000014">
    <property type="entry name" value="PAS"/>
</dbReference>
<dbReference type="InterPro" id="IPR000700">
    <property type="entry name" value="PAS-assoc_C"/>
</dbReference>
<gene>
    <name evidence="13" type="ORF">SAMN04488528_103435</name>
</gene>
<dbReference type="Gene3D" id="1.10.287.130">
    <property type="match status" value="1"/>
</dbReference>
<dbReference type="Proteomes" id="UP000198619">
    <property type="component" value="Unassembled WGS sequence"/>
</dbReference>
<evidence type="ECO:0000313" key="14">
    <source>
        <dbReference type="Proteomes" id="UP000198619"/>
    </source>
</evidence>
<accession>A0A1I1AIE4</accession>
<dbReference type="SUPFAM" id="SSF47384">
    <property type="entry name" value="Homodimeric domain of signal transducing histidine kinase"/>
    <property type="match status" value="1"/>
</dbReference>
<evidence type="ECO:0000256" key="4">
    <source>
        <dbReference type="ARBA" id="ARBA00022679"/>
    </source>
</evidence>
<dbReference type="EMBL" id="FOKI01000034">
    <property type="protein sequence ID" value="SFB36268.1"/>
    <property type="molecule type" value="Genomic_DNA"/>
</dbReference>
<dbReference type="PROSITE" id="PS50112">
    <property type="entry name" value="PAS"/>
    <property type="match status" value="1"/>
</dbReference>
<feature type="transmembrane region" description="Helical" evidence="9">
    <location>
        <begin position="235"/>
        <end position="259"/>
    </location>
</feature>
<dbReference type="SUPFAM" id="SSF55785">
    <property type="entry name" value="PYP-like sensor domain (PAS domain)"/>
    <property type="match status" value="3"/>
</dbReference>
<feature type="transmembrane region" description="Helical" evidence="9">
    <location>
        <begin position="208"/>
        <end position="229"/>
    </location>
</feature>
<feature type="transmembrane region" description="Helical" evidence="9">
    <location>
        <begin position="114"/>
        <end position="137"/>
    </location>
</feature>
<evidence type="ECO:0000256" key="2">
    <source>
        <dbReference type="ARBA" id="ARBA00012438"/>
    </source>
</evidence>
<dbReference type="PANTHER" id="PTHR43711">
    <property type="entry name" value="TWO-COMPONENT HISTIDINE KINASE"/>
    <property type="match status" value="1"/>
</dbReference>
<keyword evidence="14" id="KW-1185">Reference proteome</keyword>
<dbReference type="Gene3D" id="3.30.565.10">
    <property type="entry name" value="Histidine kinase-like ATPase, C-terminal domain"/>
    <property type="match status" value="1"/>
</dbReference>
<evidence type="ECO:0000256" key="7">
    <source>
        <dbReference type="ARBA" id="ARBA00022840"/>
    </source>
</evidence>
<keyword evidence="9" id="KW-1133">Transmembrane helix</keyword>
<feature type="domain" description="Histidine kinase" evidence="10">
    <location>
        <begin position="676"/>
        <end position="893"/>
    </location>
</feature>
<keyword evidence="3" id="KW-0597">Phosphoprotein</keyword>
<dbReference type="Pfam" id="PF00512">
    <property type="entry name" value="HisKA"/>
    <property type="match status" value="1"/>
</dbReference>
<dbReference type="OrthoDB" id="9813394at2"/>
<dbReference type="STRING" id="84698.SAMN04488528_103435"/>